<dbReference type="GO" id="GO:0044331">
    <property type="term" value="P:cell-cell adhesion mediated by cadherin"/>
    <property type="evidence" value="ECO:0007669"/>
    <property type="project" value="TreeGrafter"/>
</dbReference>
<comment type="caution">
    <text evidence="12">The sequence shown here is derived from an EMBL/GenBank/DDBJ whole genome shotgun (WGS) entry which is preliminary data.</text>
</comment>
<dbReference type="InterPro" id="IPR015919">
    <property type="entry name" value="Cadherin-like_sf"/>
</dbReference>
<keyword evidence="9" id="KW-0325">Glycoprotein</keyword>
<dbReference type="AlphaFoldDB" id="A0A4Z2J471"/>
<gene>
    <name evidence="12" type="primary">CDH13_5</name>
    <name evidence="12" type="ORF">EYF80_004673</name>
</gene>
<evidence type="ECO:0000313" key="13">
    <source>
        <dbReference type="Proteomes" id="UP000314294"/>
    </source>
</evidence>
<keyword evidence="13" id="KW-1185">Reference proteome</keyword>
<dbReference type="PANTHER" id="PTHR24027">
    <property type="entry name" value="CADHERIN-23"/>
    <property type="match status" value="1"/>
</dbReference>
<evidence type="ECO:0000256" key="6">
    <source>
        <dbReference type="ARBA" id="ARBA00022837"/>
    </source>
</evidence>
<dbReference type="PROSITE" id="PS50268">
    <property type="entry name" value="CADHERIN_2"/>
    <property type="match status" value="1"/>
</dbReference>
<dbReference type="GO" id="GO:0005509">
    <property type="term" value="F:calcium ion binding"/>
    <property type="evidence" value="ECO:0007669"/>
    <property type="project" value="UniProtKB-UniRule"/>
</dbReference>
<name>A0A4Z2J471_9TELE</name>
<dbReference type="GO" id="GO:0045296">
    <property type="term" value="F:cadherin binding"/>
    <property type="evidence" value="ECO:0007669"/>
    <property type="project" value="TreeGrafter"/>
</dbReference>
<organism evidence="12 13">
    <name type="scientific">Liparis tanakae</name>
    <name type="common">Tanaka's snailfish</name>
    <dbReference type="NCBI Taxonomy" id="230148"/>
    <lineage>
        <taxon>Eukaryota</taxon>
        <taxon>Metazoa</taxon>
        <taxon>Chordata</taxon>
        <taxon>Craniata</taxon>
        <taxon>Vertebrata</taxon>
        <taxon>Euteleostomi</taxon>
        <taxon>Actinopterygii</taxon>
        <taxon>Neopterygii</taxon>
        <taxon>Teleostei</taxon>
        <taxon>Neoteleostei</taxon>
        <taxon>Acanthomorphata</taxon>
        <taxon>Eupercaria</taxon>
        <taxon>Perciformes</taxon>
        <taxon>Cottioidei</taxon>
        <taxon>Cottales</taxon>
        <taxon>Liparidae</taxon>
        <taxon>Liparis</taxon>
    </lineage>
</organism>
<dbReference type="GO" id="GO:0005912">
    <property type="term" value="C:adherens junction"/>
    <property type="evidence" value="ECO:0007669"/>
    <property type="project" value="TreeGrafter"/>
</dbReference>
<feature type="domain" description="Cadherin" evidence="11">
    <location>
        <begin position="195"/>
        <end position="258"/>
    </location>
</feature>
<evidence type="ECO:0000256" key="2">
    <source>
        <dbReference type="ARBA" id="ARBA00022475"/>
    </source>
</evidence>
<dbReference type="GO" id="GO:0007043">
    <property type="term" value="P:cell-cell junction assembly"/>
    <property type="evidence" value="ECO:0007669"/>
    <property type="project" value="TreeGrafter"/>
</dbReference>
<dbReference type="GO" id="GO:0016477">
    <property type="term" value="P:cell migration"/>
    <property type="evidence" value="ECO:0007669"/>
    <property type="project" value="TreeGrafter"/>
</dbReference>
<dbReference type="GO" id="GO:0007156">
    <property type="term" value="P:homophilic cell adhesion via plasma membrane adhesion molecules"/>
    <property type="evidence" value="ECO:0007669"/>
    <property type="project" value="InterPro"/>
</dbReference>
<evidence type="ECO:0000256" key="7">
    <source>
        <dbReference type="ARBA" id="ARBA00022889"/>
    </source>
</evidence>
<dbReference type="GO" id="GO:0008013">
    <property type="term" value="F:beta-catenin binding"/>
    <property type="evidence" value="ECO:0007669"/>
    <property type="project" value="TreeGrafter"/>
</dbReference>
<dbReference type="GO" id="GO:0000902">
    <property type="term" value="P:cell morphogenesis"/>
    <property type="evidence" value="ECO:0007669"/>
    <property type="project" value="TreeGrafter"/>
</dbReference>
<evidence type="ECO:0000259" key="11">
    <source>
        <dbReference type="PROSITE" id="PS50268"/>
    </source>
</evidence>
<reference evidence="12 13" key="1">
    <citation type="submission" date="2019-03" db="EMBL/GenBank/DDBJ databases">
        <title>First draft genome of Liparis tanakae, snailfish: a comprehensive survey of snailfish specific genes.</title>
        <authorList>
            <person name="Kim W."/>
            <person name="Song I."/>
            <person name="Jeong J.-H."/>
            <person name="Kim D."/>
            <person name="Kim S."/>
            <person name="Ryu S."/>
            <person name="Song J.Y."/>
            <person name="Lee S.K."/>
        </authorList>
    </citation>
    <scope>NUCLEOTIDE SEQUENCE [LARGE SCALE GENOMIC DNA]</scope>
    <source>
        <tissue evidence="12">Muscle</tissue>
    </source>
</reference>
<evidence type="ECO:0000256" key="10">
    <source>
        <dbReference type="PROSITE-ProRule" id="PRU00043"/>
    </source>
</evidence>
<keyword evidence="8" id="KW-0472">Membrane</keyword>
<dbReference type="GO" id="GO:0016339">
    <property type="term" value="P:calcium-dependent cell-cell adhesion via plasma membrane cell adhesion molecules"/>
    <property type="evidence" value="ECO:0007669"/>
    <property type="project" value="TreeGrafter"/>
</dbReference>
<dbReference type="InterPro" id="IPR039808">
    <property type="entry name" value="Cadherin"/>
</dbReference>
<proteinExistence type="predicted"/>
<dbReference type="GO" id="GO:0034332">
    <property type="term" value="P:adherens junction organization"/>
    <property type="evidence" value="ECO:0007669"/>
    <property type="project" value="TreeGrafter"/>
</dbReference>
<dbReference type="InterPro" id="IPR002126">
    <property type="entry name" value="Cadherin-like_dom"/>
</dbReference>
<dbReference type="SUPFAM" id="SSF49313">
    <property type="entry name" value="Cadherin-like"/>
    <property type="match status" value="1"/>
</dbReference>
<keyword evidence="3" id="KW-0165">Cleavage on pair of basic residues</keyword>
<evidence type="ECO:0000256" key="1">
    <source>
        <dbReference type="ARBA" id="ARBA00004236"/>
    </source>
</evidence>
<keyword evidence="5" id="KW-0677">Repeat</keyword>
<protein>
    <submittedName>
        <fullName evidence="12">Cadherin-13</fullName>
    </submittedName>
</protein>
<keyword evidence="4" id="KW-0479">Metal-binding</keyword>
<evidence type="ECO:0000313" key="12">
    <source>
        <dbReference type="EMBL" id="TNN85019.1"/>
    </source>
</evidence>
<evidence type="ECO:0000256" key="8">
    <source>
        <dbReference type="ARBA" id="ARBA00023136"/>
    </source>
</evidence>
<dbReference type="OrthoDB" id="9933746at2759"/>
<dbReference type="Gene3D" id="2.60.40.60">
    <property type="entry name" value="Cadherins"/>
    <property type="match status" value="1"/>
</dbReference>
<keyword evidence="7" id="KW-0130">Cell adhesion</keyword>
<sequence length="284" mass="31222">MTTFTAENRVADGCAFSAVMNSAECGDVSISQDLHGLVITALCCDHVLANLVKTHATAHREPQNLCRTTCPCRVQIPNTAREQVNVSFGWPLRTLVLPLFASETGAAVSVAIASRFSSIRSALVSSRRVLVIARYRPPDPPCDRPMRLGWTRPRLPPEAAADGLQLIGHLHNVTLLTESCLTVWPPRCEVEQRIGTTVMTMTALDADDPGTDNAALRYTIVRQSPDKPSPHMFYIDEERGDIVTVISHKLLDRESQMEVQKAQVLKCPLLGLGRFKPSHFSTLS</sequence>
<evidence type="ECO:0000256" key="4">
    <source>
        <dbReference type="ARBA" id="ARBA00022723"/>
    </source>
</evidence>
<keyword evidence="6 10" id="KW-0106">Calcium</keyword>
<dbReference type="Pfam" id="PF00028">
    <property type="entry name" value="Cadherin"/>
    <property type="match status" value="1"/>
</dbReference>
<dbReference type="GO" id="GO:0016342">
    <property type="term" value="C:catenin complex"/>
    <property type="evidence" value="ECO:0007669"/>
    <property type="project" value="TreeGrafter"/>
</dbReference>
<evidence type="ECO:0000256" key="9">
    <source>
        <dbReference type="ARBA" id="ARBA00023180"/>
    </source>
</evidence>
<comment type="subcellular location">
    <subcellularLocation>
        <location evidence="1">Cell membrane</location>
    </subcellularLocation>
</comment>
<dbReference type="EMBL" id="SRLO01000023">
    <property type="protein sequence ID" value="TNN85019.1"/>
    <property type="molecule type" value="Genomic_DNA"/>
</dbReference>
<dbReference type="PANTHER" id="PTHR24027:SF80">
    <property type="entry name" value="CADHERIN-13"/>
    <property type="match status" value="1"/>
</dbReference>
<evidence type="ECO:0000256" key="3">
    <source>
        <dbReference type="ARBA" id="ARBA00022685"/>
    </source>
</evidence>
<dbReference type="FunFam" id="2.60.40.60:FF:000022">
    <property type="entry name" value="Cadherin 2"/>
    <property type="match status" value="1"/>
</dbReference>
<dbReference type="Proteomes" id="UP000314294">
    <property type="component" value="Unassembled WGS sequence"/>
</dbReference>
<accession>A0A4Z2J471</accession>
<keyword evidence="2" id="KW-1003">Cell membrane</keyword>
<dbReference type="CDD" id="cd11304">
    <property type="entry name" value="Cadherin_repeat"/>
    <property type="match status" value="1"/>
</dbReference>
<evidence type="ECO:0000256" key="5">
    <source>
        <dbReference type="ARBA" id="ARBA00022737"/>
    </source>
</evidence>